<dbReference type="SUPFAM" id="SSF55464">
    <property type="entry name" value="Origin of replication-binding domain, RBD-like"/>
    <property type="match status" value="1"/>
</dbReference>
<dbReference type="Pfam" id="PF08751">
    <property type="entry name" value="TrwC"/>
    <property type="match status" value="1"/>
</dbReference>
<sequence>MISKEPIKSVGDAARYHDKSFNQDAGQKADNYYINEKATARWEGRGAEILGIRGNAVEKKDFVNFLSGKLVNPETGEVVDLAKNSKGDNRRPGIDFTVAPPKSVSIAGLVGRDDRIVAAHLVANERTMQWFEKHASIIRVKDENGRNRQERAGNLLYASVLHETNRENEPQIHSHNVIVSAVYDENRKVWRSLTNDMLHNLRAQGDVIYKAELAGALKTLGYELEYATNGVDFEIKGFTREHVDTYSTRATQVRDALLKRGIDPGEASFDARRIAKLDSRAAKQEHPREVLQEIWQETARKAGLDVEAIVQSARDRTPPLTHDRGAGVDRPRADIGRDGSEQSVSRDATDGTEAANAQRSSRGREGVEGEPSLGAMRAVSWAIEHLTEREQSFELADLEIAAVKFSRGMIDDVDAAVQRHIDNHMLVERGTTDDGRLLYTTHRAIDSEMRLAENIQSGRDGGNIILGNESEFDAALKAFEQKKEQKTGKPFKLSGEQINAARNVLMHPDSFQGIQGEAGTGKTAALAMVNDVALAKGWDVIGVATSAAAAKELEASSGMKSSTVAAYFAARDTQIRTIESRLGELRDALDKRENIRDTGALRMESRRLTVKGSDIDFGTSRYSFDHQRGEVFKSPDNLRNAIGAVLTDIAARHRTQPGEAVKERETFGARIQSGAFDLAASLGRRLSTFGQVGTVEAIAARNTLYETRPGPGAELQRELLVKQAELANLRRYGNIEGKKTLIVMDESSLTGAFDTEKISNLAREIGARVVFQGDIKQHGSVAAGRAFEQAQNAGMNVSVLEETRRFVDATAPTQQALLEMKAGNYSRAVEMLDTVTVDQGKLATTVAERYFENLQALEARGVENPKIGVVAITNRDRKAINEAVHAKLAENGLVSGQDFHKPHLDDPKMTGAEQRYAVMLREKKVNVLVYRKTYREIGVENGDVLHVKSYDIEKNRIHAVNAQGKAIEINPQRQDYFSPAVLEGRKFSVGDRIETRAIIRLPAQELQRIDNGTPGVITEIDEQGAKVRWTRTGKESYLKNDDIRFVDHAYAHTSYKEQGATNDREIIAVSVTGAKVFNREAAYVAASRARDNTEIVTEDRDGMLRNAGKEVGKTTAVEFEAATRNAATSQQANAAQKQTNKRDRSATKEQVREVDAHAQPERQTDQDKRQGQEKGKVLEL</sequence>
<dbReference type="InterPro" id="IPR014862">
    <property type="entry name" value="TrwC"/>
</dbReference>
<feature type="region of interest" description="Disordered" evidence="1">
    <location>
        <begin position="1124"/>
        <end position="1180"/>
    </location>
</feature>
<dbReference type="NCBIfam" id="TIGR02686">
    <property type="entry name" value="relax_trwC"/>
    <property type="match status" value="1"/>
</dbReference>
<name>A0A656QKK8_9BURK</name>
<dbReference type="Pfam" id="PF13604">
    <property type="entry name" value="AAA_30"/>
    <property type="match status" value="2"/>
</dbReference>
<protein>
    <submittedName>
        <fullName evidence="3">Conjugal transfer protein</fullName>
    </submittedName>
</protein>
<dbReference type="InterPro" id="IPR027417">
    <property type="entry name" value="P-loop_NTPase"/>
</dbReference>
<evidence type="ECO:0000313" key="3">
    <source>
        <dbReference type="EMBL" id="KDR28464.1"/>
    </source>
</evidence>
<reference evidence="3 4" key="1">
    <citation type="submission" date="2014-03" db="EMBL/GenBank/DDBJ databases">
        <title>Draft Genome Sequences of Four Burkholderia Strains.</title>
        <authorList>
            <person name="Liu X.Y."/>
            <person name="Li C.X."/>
            <person name="Xu J.H."/>
        </authorList>
    </citation>
    <scope>NUCLEOTIDE SEQUENCE [LARGE SCALE GENOMIC DNA]</scope>
    <source>
        <strain evidence="3 4">OP-1</strain>
    </source>
</reference>
<evidence type="ECO:0000259" key="2">
    <source>
        <dbReference type="Pfam" id="PF08751"/>
    </source>
</evidence>
<dbReference type="InterPro" id="IPR014059">
    <property type="entry name" value="TraI/TrwC_relax"/>
</dbReference>
<evidence type="ECO:0000256" key="1">
    <source>
        <dbReference type="SAM" id="MobiDB-lite"/>
    </source>
</evidence>
<dbReference type="OrthoDB" id="1634048at2"/>
<organism evidence="3 4">
    <name type="scientific">Caballeronia zhejiangensis</name>
    <dbReference type="NCBI Taxonomy" id="871203"/>
    <lineage>
        <taxon>Bacteria</taxon>
        <taxon>Pseudomonadati</taxon>
        <taxon>Pseudomonadota</taxon>
        <taxon>Betaproteobacteria</taxon>
        <taxon>Burkholderiales</taxon>
        <taxon>Burkholderiaceae</taxon>
        <taxon>Caballeronia</taxon>
    </lineage>
</organism>
<accession>A0A656QKK8</accession>
<feature type="compositionally biased region" description="Low complexity" evidence="1">
    <location>
        <begin position="1124"/>
        <end position="1138"/>
    </location>
</feature>
<dbReference type="NCBIfam" id="NF041492">
    <property type="entry name" value="MobF"/>
    <property type="match status" value="1"/>
</dbReference>
<keyword evidence="4" id="KW-1185">Reference proteome</keyword>
<gene>
    <name evidence="3" type="ORF">BG60_10990</name>
</gene>
<feature type="domain" description="TrwC relaxase" evidence="2">
    <location>
        <begin position="11"/>
        <end position="301"/>
    </location>
</feature>
<dbReference type="RefSeq" id="WP_051996575.1">
    <property type="nucleotide sequence ID" value="NZ_JFHD01000018.1"/>
</dbReference>
<feature type="region of interest" description="Disordered" evidence="1">
    <location>
        <begin position="311"/>
        <end position="371"/>
    </location>
</feature>
<dbReference type="EMBL" id="JFHD01000018">
    <property type="protein sequence ID" value="KDR28464.1"/>
    <property type="molecule type" value="Genomic_DNA"/>
</dbReference>
<dbReference type="AlphaFoldDB" id="A0A656QKK8"/>
<evidence type="ECO:0000313" key="4">
    <source>
        <dbReference type="Proteomes" id="UP000027451"/>
    </source>
</evidence>
<feature type="compositionally biased region" description="Basic and acidic residues" evidence="1">
    <location>
        <begin position="1140"/>
        <end position="1180"/>
    </location>
</feature>
<feature type="compositionally biased region" description="Basic and acidic residues" evidence="1">
    <location>
        <begin position="313"/>
        <end position="340"/>
    </location>
</feature>
<proteinExistence type="predicted"/>
<dbReference type="Proteomes" id="UP000027451">
    <property type="component" value="Unassembled WGS sequence"/>
</dbReference>
<dbReference type="Gene3D" id="3.40.50.300">
    <property type="entry name" value="P-loop containing nucleotide triphosphate hydrolases"/>
    <property type="match status" value="2"/>
</dbReference>
<dbReference type="SUPFAM" id="SSF52540">
    <property type="entry name" value="P-loop containing nucleoside triphosphate hydrolases"/>
    <property type="match status" value="2"/>
</dbReference>
<comment type="caution">
    <text evidence="3">The sequence shown here is derived from an EMBL/GenBank/DDBJ whole genome shotgun (WGS) entry which is preliminary data.</text>
</comment>
<dbReference type="CDD" id="cd18809">
    <property type="entry name" value="SF1_C_RecD"/>
    <property type="match status" value="1"/>
</dbReference>